<dbReference type="InterPro" id="IPR005358">
    <property type="entry name" value="Puta_zinc/iron-chelating_dom"/>
</dbReference>
<evidence type="ECO:0000313" key="2">
    <source>
        <dbReference type="Proteomes" id="UP000831759"/>
    </source>
</evidence>
<evidence type="ECO:0000313" key="1">
    <source>
        <dbReference type="EMBL" id="UQN37047.1"/>
    </source>
</evidence>
<dbReference type="PANTHER" id="PTHR36931">
    <property type="entry name" value="UPF0153 PROTEIN YEIW"/>
    <property type="match status" value="1"/>
</dbReference>
<proteinExistence type="predicted"/>
<protein>
    <submittedName>
        <fullName evidence="1">YkgJ family cysteine cluster protein</fullName>
    </submittedName>
</protein>
<dbReference type="InterPro" id="IPR052572">
    <property type="entry name" value="UPF0153_domain"/>
</dbReference>
<dbReference type="RefSeq" id="WP_249461534.1">
    <property type="nucleotide sequence ID" value="NZ_CP094619.1"/>
</dbReference>
<keyword evidence="2" id="KW-1185">Reference proteome</keyword>
<name>A0ABY4NJ90_9BURK</name>
<sequence length="91" mass="9668">MICRSECGACCIAPSISSPIPGMPHGKPAGVPCIQLDEQLRCRIFGQPERPACCSGLQASPEMCGTKREEALLWLAELETLTAPPALTSEI</sequence>
<dbReference type="Proteomes" id="UP000831759">
    <property type="component" value="Chromosome"/>
</dbReference>
<accession>A0ABY4NJ90</accession>
<gene>
    <name evidence="1" type="ORF">MTR80_04875</name>
</gene>
<dbReference type="PANTHER" id="PTHR36931:SF1">
    <property type="entry name" value="UPF0153 PROTEIN YEIW"/>
    <property type="match status" value="1"/>
</dbReference>
<reference evidence="1 2" key="1">
    <citation type="journal article" date="2022" name="Int. J. Syst. Evol. Microbiol.">
        <title>Characterization of Alcaligenes aquatilis as a novel member of heterotrophic nitrifier-aerobic denitrifier and its performance in treating piggery wastewater.</title>
        <authorList>
            <person name="Cao X."/>
            <person name="Zhao B."/>
            <person name="Wu Y."/>
            <person name="Huang J."/>
            <person name="Wang H."/>
            <person name="Sun X."/>
            <person name="Li S."/>
        </authorList>
    </citation>
    <scope>NUCLEOTIDE SEQUENCE [LARGE SCALE GENOMIC DNA]</scope>
    <source>
        <strain evidence="1 2">AS1</strain>
    </source>
</reference>
<dbReference type="Pfam" id="PF03692">
    <property type="entry name" value="CxxCxxCC"/>
    <property type="match status" value="1"/>
</dbReference>
<organism evidence="1 2">
    <name type="scientific">Alcaligenes aquatilis</name>
    <dbReference type="NCBI Taxonomy" id="323284"/>
    <lineage>
        <taxon>Bacteria</taxon>
        <taxon>Pseudomonadati</taxon>
        <taxon>Pseudomonadota</taxon>
        <taxon>Betaproteobacteria</taxon>
        <taxon>Burkholderiales</taxon>
        <taxon>Alcaligenaceae</taxon>
        <taxon>Alcaligenes</taxon>
    </lineage>
</organism>
<dbReference type="EMBL" id="CP094619">
    <property type="protein sequence ID" value="UQN37047.1"/>
    <property type="molecule type" value="Genomic_DNA"/>
</dbReference>
<dbReference type="GeneID" id="96868249"/>